<evidence type="ECO:0000313" key="2">
    <source>
        <dbReference type="Proteomes" id="UP001055811"/>
    </source>
</evidence>
<gene>
    <name evidence="1" type="ORF">L2E82_30351</name>
</gene>
<protein>
    <submittedName>
        <fullName evidence="1">Uncharacterized protein</fullName>
    </submittedName>
</protein>
<name>A0ACB9D053_CICIN</name>
<dbReference type="EMBL" id="CM042013">
    <property type="protein sequence ID" value="KAI3739937.1"/>
    <property type="molecule type" value="Genomic_DNA"/>
</dbReference>
<keyword evidence="2" id="KW-1185">Reference proteome</keyword>
<sequence length="672" mass="74300">MQRQDRRSRREVTKNMTTYPPHHGQINTIAVGDGSSTATSTSTMIPWSCETNWTVARGSLDSAVTFESFDFPIDSESTGPKPPLLLVPPSTSDFEPCEIKLNFTQKHEIRQVYVRSTARIYEIYYASHFKTENEYLCTVRCSAASVDENLFPETDVKNAISANLEGQNGILPKGKVASENNIGTNEDDWVEIKLPVGQVNEGNTYLPNTVKNYQNYYEATAEINDSEPCASLTLRLLSLQSKSFVHVDEVYVFADCIVTDDSNNQSINPEPSSGSSLMTMLVPTLLGLSKSRSLQLPEQQHSSKSVEKTLETESRPVAESTRCQVPPSTSDKVCDSTSRNGFSDNNRSESLGRVVLADSDGIGIRDSESGVGPELTQCHGPPSNSDKDKEPNTALLEQLVSRVSKIEEILLKFEENMLKPINNIETRLHHVEQQVELLTKNSNSHFPILPSCPENSNQLCGDNESQNQQDTEKPETNDVFENEKPKKPVSIDDVLARELAGFSSFTKPDNSFPILPPESPQKQCLDDENNETSASCEGESVKETVTEMVDENDKTDVEIVNEDSIEAVNVLTFDKNDILKYFPDGYPEVENGSDSGVDFETNILEVKFASLENGSFESNLDMFLCDERPESVAETCTGGSGLLVEVDGDDVAESVERDLTYGDVETSFDSLI</sequence>
<proteinExistence type="predicted"/>
<accession>A0ACB9D053</accession>
<organism evidence="1 2">
    <name type="scientific">Cichorium intybus</name>
    <name type="common">Chicory</name>
    <dbReference type="NCBI Taxonomy" id="13427"/>
    <lineage>
        <taxon>Eukaryota</taxon>
        <taxon>Viridiplantae</taxon>
        <taxon>Streptophyta</taxon>
        <taxon>Embryophyta</taxon>
        <taxon>Tracheophyta</taxon>
        <taxon>Spermatophyta</taxon>
        <taxon>Magnoliopsida</taxon>
        <taxon>eudicotyledons</taxon>
        <taxon>Gunneridae</taxon>
        <taxon>Pentapetalae</taxon>
        <taxon>asterids</taxon>
        <taxon>campanulids</taxon>
        <taxon>Asterales</taxon>
        <taxon>Asteraceae</taxon>
        <taxon>Cichorioideae</taxon>
        <taxon>Cichorieae</taxon>
        <taxon>Cichoriinae</taxon>
        <taxon>Cichorium</taxon>
    </lineage>
</organism>
<dbReference type="Proteomes" id="UP001055811">
    <property type="component" value="Linkage Group LG05"/>
</dbReference>
<evidence type="ECO:0000313" key="1">
    <source>
        <dbReference type="EMBL" id="KAI3739937.1"/>
    </source>
</evidence>
<comment type="caution">
    <text evidence="1">The sequence shown here is derived from an EMBL/GenBank/DDBJ whole genome shotgun (WGS) entry which is preliminary data.</text>
</comment>
<reference evidence="2" key="1">
    <citation type="journal article" date="2022" name="Mol. Ecol. Resour.">
        <title>The genomes of chicory, endive, great burdock and yacon provide insights into Asteraceae palaeo-polyploidization history and plant inulin production.</title>
        <authorList>
            <person name="Fan W."/>
            <person name="Wang S."/>
            <person name="Wang H."/>
            <person name="Wang A."/>
            <person name="Jiang F."/>
            <person name="Liu H."/>
            <person name="Zhao H."/>
            <person name="Xu D."/>
            <person name="Zhang Y."/>
        </authorList>
    </citation>
    <scope>NUCLEOTIDE SEQUENCE [LARGE SCALE GENOMIC DNA]</scope>
    <source>
        <strain evidence="2">cv. Punajuju</strain>
    </source>
</reference>
<reference evidence="1 2" key="2">
    <citation type="journal article" date="2022" name="Mol. Ecol. Resour.">
        <title>The genomes of chicory, endive, great burdock and yacon provide insights into Asteraceae paleo-polyploidization history and plant inulin production.</title>
        <authorList>
            <person name="Fan W."/>
            <person name="Wang S."/>
            <person name="Wang H."/>
            <person name="Wang A."/>
            <person name="Jiang F."/>
            <person name="Liu H."/>
            <person name="Zhao H."/>
            <person name="Xu D."/>
            <person name="Zhang Y."/>
        </authorList>
    </citation>
    <scope>NUCLEOTIDE SEQUENCE [LARGE SCALE GENOMIC DNA]</scope>
    <source>
        <strain evidence="2">cv. Punajuju</strain>
        <tissue evidence="1">Leaves</tissue>
    </source>
</reference>